<protein>
    <submittedName>
        <fullName evidence="1">Uncharacterized protein</fullName>
    </submittedName>
</protein>
<accession>A0A8J6TS68</accession>
<dbReference type="EMBL" id="JACNFK010000020">
    <property type="protein sequence ID" value="MBC8519303.1"/>
    <property type="molecule type" value="Genomic_DNA"/>
</dbReference>
<dbReference type="Proteomes" id="UP000654401">
    <property type="component" value="Unassembled WGS sequence"/>
</dbReference>
<evidence type="ECO:0000313" key="2">
    <source>
        <dbReference type="Proteomes" id="UP000654401"/>
    </source>
</evidence>
<gene>
    <name evidence="1" type="ORF">H8D24_02715</name>
</gene>
<dbReference type="AlphaFoldDB" id="A0A8J6TS68"/>
<sequence>MTGYIISILALIALLVGWVLFQEWLKKRDPQQFGYKPGCDACASKDNCSAQKPDNTIKFTTPK</sequence>
<name>A0A8J6TS68_9GAMM</name>
<organism evidence="1 2">
    <name type="scientific">Candidatus Thiopontia autotrophica</name>
    <dbReference type="NCBI Taxonomy" id="2841688"/>
    <lineage>
        <taxon>Bacteria</taxon>
        <taxon>Pseudomonadati</taxon>
        <taxon>Pseudomonadota</taxon>
        <taxon>Gammaproteobacteria</taxon>
        <taxon>Candidatus Thiopontia</taxon>
    </lineage>
</organism>
<evidence type="ECO:0000313" key="1">
    <source>
        <dbReference type="EMBL" id="MBC8519303.1"/>
    </source>
</evidence>
<proteinExistence type="predicted"/>
<comment type="caution">
    <text evidence="1">The sequence shown here is derived from an EMBL/GenBank/DDBJ whole genome shotgun (WGS) entry which is preliminary data.</text>
</comment>
<reference evidence="1 2" key="1">
    <citation type="submission" date="2020-08" db="EMBL/GenBank/DDBJ databases">
        <title>Bridging the membrane lipid divide: bacteria of the FCB group superphylum have the potential to synthesize archaeal ether lipids.</title>
        <authorList>
            <person name="Villanueva L."/>
            <person name="Von Meijenfeldt F.A.B."/>
            <person name="Westbye A.B."/>
            <person name="Yadav S."/>
            <person name="Hopmans E.C."/>
            <person name="Dutilh B.E."/>
            <person name="Sinninghe Damste J.S."/>
        </authorList>
    </citation>
    <scope>NUCLEOTIDE SEQUENCE [LARGE SCALE GENOMIC DNA]</scope>
    <source>
        <strain evidence="1">NIOZ-UU100</strain>
    </source>
</reference>